<sequence>MTLQDGENLLQKTYANHGLVSDTLGVLTVTNREFFFETKELLAKSRINYPHTPFILENEGRDTAPAILAATLYAKTFFDPETVLFVTPSDHLIEKHDLFVGSIKQARSLAEEGRVVTFGIKPTSPETGFGYIEHEGTDVIRFVEKPDVQTAEEYLRSGRFLWNSGMFCFRADVMIDEFRKYHPDMLSAMEDCMSSCSSKENKNAPFFELPDEKFSKAESISFDYAIMENTKLTSVVPCEFSWSDIGSWTAMGELVEADENGNRTEGNVRIHSGNNNYIRGEDRLIAAIGLEDIIAVDTSDALLLAHKDAVQDVKAVYKQLEKENHPASQAHTTVYRPWGSYTVLQESESFKIKRIEVHPKASLSLQKHYHRSEHWIVVSGSALVVNGDQEMTLNANQSTYIPAGQVHRIENPGILPLKLIEVQCGEYLGEDDIVRFEDKYGRDC</sequence>
<reference evidence="12" key="1">
    <citation type="journal article" date="2014" name="Int. J. Syst. Evol. Microbiol.">
        <title>Complete genome sequence of Corynebacterium casei LMG S-19264T (=DSM 44701T), isolated from a smear-ripened cheese.</title>
        <authorList>
            <consortium name="US DOE Joint Genome Institute (JGI-PGF)"/>
            <person name="Walter F."/>
            <person name="Albersmeier A."/>
            <person name="Kalinowski J."/>
            <person name="Ruckert C."/>
        </authorList>
    </citation>
    <scope>NUCLEOTIDE SEQUENCE</scope>
    <source>
        <strain evidence="12">CGMCC 1.15254</strain>
    </source>
</reference>
<comment type="similarity">
    <text evidence="1 8">Belongs to the mannose-6-phosphate isomerase type 2 family.</text>
</comment>
<reference evidence="12" key="2">
    <citation type="submission" date="2020-09" db="EMBL/GenBank/DDBJ databases">
        <authorList>
            <person name="Sun Q."/>
            <person name="Zhou Y."/>
        </authorList>
    </citation>
    <scope>NUCLEOTIDE SEQUENCE</scope>
    <source>
        <strain evidence="12">CGMCC 1.15254</strain>
    </source>
</reference>
<dbReference type="FunFam" id="2.60.120.10:FF:000032">
    <property type="entry name" value="Mannose-1-phosphate guanylyltransferase/mannose-6-phosphate isomerase"/>
    <property type="match status" value="1"/>
</dbReference>
<keyword evidence="6" id="KW-0342">GTP-binding</keyword>
<proteinExistence type="inferred from homology"/>
<dbReference type="CDD" id="cd02509">
    <property type="entry name" value="GDP-M1P_Guanylyltransferase"/>
    <property type="match status" value="1"/>
</dbReference>
<keyword evidence="5" id="KW-0547">Nucleotide-binding</keyword>
<name>A0A917C703_9PROT</name>
<dbReference type="GO" id="GO:0000271">
    <property type="term" value="P:polysaccharide biosynthetic process"/>
    <property type="evidence" value="ECO:0007669"/>
    <property type="project" value="InterPro"/>
</dbReference>
<dbReference type="Gene3D" id="2.60.120.10">
    <property type="entry name" value="Jelly Rolls"/>
    <property type="match status" value="1"/>
</dbReference>
<evidence type="ECO:0000259" key="10">
    <source>
        <dbReference type="Pfam" id="PF01050"/>
    </source>
</evidence>
<keyword evidence="3" id="KW-0808">Transferase</keyword>
<dbReference type="GO" id="GO:0009298">
    <property type="term" value="P:GDP-mannose biosynthetic process"/>
    <property type="evidence" value="ECO:0007669"/>
    <property type="project" value="TreeGrafter"/>
</dbReference>
<dbReference type="SUPFAM" id="SSF53448">
    <property type="entry name" value="Nucleotide-diphospho-sugar transferases"/>
    <property type="match status" value="1"/>
</dbReference>
<dbReference type="AlphaFoldDB" id="A0A917C703"/>
<dbReference type="InterPro" id="IPR054566">
    <property type="entry name" value="ManC/GMP-like_b-helix"/>
</dbReference>
<dbReference type="NCBIfam" id="TIGR01479">
    <property type="entry name" value="GMP_PMI"/>
    <property type="match status" value="1"/>
</dbReference>
<dbReference type="SUPFAM" id="SSF51182">
    <property type="entry name" value="RmlC-like cupins"/>
    <property type="match status" value="1"/>
</dbReference>
<evidence type="ECO:0000256" key="6">
    <source>
        <dbReference type="ARBA" id="ARBA00023134"/>
    </source>
</evidence>
<feature type="domain" description="Nucleotidyl transferase" evidence="9">
    <location>
        <begin position="10"/>
        <end position="259"/>
    </location>
</feature>
<comment type="catalytic activity">
    <reaction evidence="7">
        <text>alpha-D-mannose 1-phosphate + GTP + H(+) = GDP-alpha-D-mannose + diphosphate</text>
        <dbReference type="Rhea" id="RHEA:15229"/>
        <dbReference type="ChEBI" id="CHEBI:15378"/>
        <dbReference type="ChEBI" id="CHEBI:33019"/>
        <dbReference type="ChEBI" id="CHEBI:37565"/>
        <dbReference type="ChEBI" id="CHEBI:57527"/>
        <dbReference type="ChEBI" id="CHEBI:58409"/>
        <dbReference type="EC" id="2.7.7.13"/>
    </reaction>
</comment>
<evidence type="ECO:0000256" key="1">
    <source>
        <dbReference type="ARBA" id="ARBA00006115"/>
    </source>
</evidence>
<evidence type="ECO:0000259" key="9">
    <source>
        <dbReference type="Pfam" id="PF00483"/>
    </source>
</evidence>
<organism evidence="12 13">
    <name type="scientific">Terasakiella brassicae</name>
    <dbReference type="NCBI Taxonomy" id="1634917"/>
    <lineage>
        <taxon>Bacteria</taxon>
        <taxon>Pseudomonadati</taxon>
        <taxon>Pseudomonadota</taxon>
        <taxon>Alphaproteobacteria</taxon>
        <taxon>Rhodospirillales</taxon>
        <taxon>Terasakiellaceae</taxon>
        <taxon>Terasakiella</taxon>
    </lineage>
</organism>
<dbReference type="Gene3D" id="3.90.550.10">
    <property type="entry name" value="Spore Coat Polysaccharide Biosynthesis Protein SpsA, Chain A"/>
    <property type="match status" value="1"/>
</dbReference>
<dbReference type="InterPro" id="IPR014710">
    <property type="entry name" value="RmlC-like_jellyroll"/>
</dbReference>
<dbReference type="EC" id="2.7.7.13" evidence="2"/>
<evidence type="ECO:0000256" key="2">
    <source>
        <dbReference type="ARBA" id="ARBA00012387"/>
    </source>
</evidence>
<gene>
    <name evidence="12" type="ORF">GCM10011332_31410</name>
</gene>
<dbReference type="CDD" id="cd02213">
    <property type="entry name" value="cupin_PMI_typeII_C"/>
    <property type="match status" value="1"/>
</dbReference>
<dbReference type="Pfam" id="PF01050">
    <property type="entry name" value="MannoseP_isomer"/>
    <property type="match status" value="1"/>
</dbReference>
<keyword evidence="12" id="KW-0413">Isomerase</keyword>
<dbReference type="EMBL" id="BMHV01000036">
    <property type="protein sequence ID" value="GGF75114.1"/>
    <property type="molecule type" value="Genomic_DNA"/>
</dbReference>
<keyword evidence="13" id="KW-1185">Reference proteome</keyword>
<dbReference type="InterPro" id="IPR011051">
    <property type="entry name" value="RmlC_Cupin_sf"/>
</dbReference>
<dbReference type="InterPro" id="IPR006375">
    <property type="entry name" value="Man1P_GuaTrfase/Man6P_Isoase"/>
</dbReference>
<dbReference type="Pfam" id="PF22640">
    <property type="entry name" value="ManC_GMP_beta-helix"/>
    <property type="match status" value="1"/>
</dbReference>
<feature type="domain" description="Mannose-6-phosphate isomerase type II C-terminal" evidence="10">
    <location>
        <begin position="325"/>
        <end position="438"/>
    </location>
</feature>
<dbReference type="PANTHER" id="PTHR46390">
    <property type="entry name" value="MANNOSE-1-PHOSPHATE GUANYLYLTRANSFERASE"/>
    <property type="match status" value="1"/>
</dbReference>
<evidence type="ECO:0000313" key="12">
    <source>
        <dbReference type="EMBL" id="GGF75114.1"/>
    </source>
</evidence>
<dbReference type="GO" id="GO:0016853">
    <property type="term" value="F:isomerase activity"/>
    <property type="evidence" value="ECO:0007669"/>
    <property type="project" value="UniProtKB-KW"/>
</dbReference>
<dbReference type="Pfam" id="PF00483">
    <property type="entry name" value="NTP_transferase"/>
    <property type="match status" value="1"/>
</dbReference>
<evidence type="ECO:0000256" key="3">
    <source>
        <dbReference type="ARBA" id="ARBA00022679"/>
    </source>
</evidence>
<dbReference type="InterPro" id="IPR029044">
    <property type="entry name" value="Nucleotide-diphossugar_trans"/>
</dbReference>
<dbReference type="InterPro" id="IPR051161">
    <property type="entry name" value="Mannose-6P_isomerase_type2"/>
</dbReference>
<evidence type="ECO:0000313" key="13">
    <source>
        <dbReference type="Proteomes" id="UP000632498"/>
    </source>
</evidence>
<evidence type="ECO:0000259" key="11">
    <source>
        <dbReference type="Pfam" id="PF22640"/>
    </source>
</evidence>
<dbReference type="InterPro" id="IPR001538">
    <property type="entry name" value="Man6P_isomerase-2_C"/>
</dbReference>
<keyword evidence="4 12" id="KW-0548">Nucleotidyltransferase</keyword>
<dbReference type="GO" id="GO:0004475">
    <property type="term" value="F:mannose-1-phosphate guanylyltransferase (GTP) activity"/>
    <property type="evidence" value="ECO:0007669"/>
    <property type="project" value="UniProtKB-EC"/>
</dbReference>
<feature type="domain" description="MannoseP isomerase/GMP-like beta-helix" evidence="11">
    <location>
        <begin position="274"/>
        <end position="320"/>
    </location>
</feature>
<dbReference type="Proteomes" id="UP000632498">
    <property type="component" value="Unassembled WGS sequence"/>
</dbReference>
<evidence type="ECO:0000256" key="4">
    <source>
        <dbReference type="ARBA" id="ARBA00022695"/>
    </source>
</evidence>
<dbReference type="InterPro" id="IPR049577">
    <property type="entry name" value="GMPP_N"/>
</dbReference>
<comment type="caution">
    <text evidence="12">The sequence shown here is derived from an EMBL/GenBank/DDBJ whole genome shotgun (WGS) entry which is preliminary data.</text>
</comment>
<dbReference type="InterPro" id="IPR005835">
    <property type="entry name" value="NTP_transferase_dom"/>
</dbReference>
<evidence type="ECO:0000256" key="7">
    <source>
        <dbReference type="ARBA" id="ARBA00047343"/>
    </source>
</evidence>
<evidence type="ECO:0000256" key="8">
    <source>
        <dbReference type="RuleBase" id="RU004190"/>
    </source>
</evidence>
<dbReference type="GO" id="GO:0005525">
    <property type="term" value="F:GTP binding"/>
    <property type="evidence" value="ECO:0007669"/>
    <property type="project" value="UniProtKB-KW"/>
</dbReference>
<evidence type="ECO:0000256" key="5">
    <source>
        <dbReference type="ARBA" id="ARBA00022741"/>
    </source>
</evidence>
<protein>
    <recommendedName>
        <fullName evidence="2">mannose-1-phosphate guanylyltransferase</fullName>
        <ecNumber evidence="2">2.7.7.13</ecNumber>
    </recommendedName>
</protein>
<dbReference type="PANTHER" id="PTHR46390:SF1">
    <property type="entry name" value="MANNOSE-1-PHOSPHATE GUANYLYLTRANSFERASE"/>
    <property type="match status" value="1"/>
</dbReference>
<accession>A0A917C703</accession>